<accession>A0ABR3AWX4</accession>
<comment type="caution">
    <text evidence="2">The sequence shown here is derived from an EMBL/GenBank/DDBJ whole genome shotgun (WGS) entry which is preliminary data.</text>
</comment>
<keyword evidence="1" id="KW-0812">Transmembrane</keyword>
<dbReference type="Proteomes" id="UP001448207">
    <property type="component" value="Unassembled WGS sequence"/>
</dbReference>
<evidence type="ECO:0000256" key="1">
    <source>
        <dbReference type="SAM" id="Phobius"/>
    </source>
</evidence>
<protein>
    <submittedName>
        <fullName evidence="2">Uncharacterized protein</fullName>
    </submittedName>
</protein>
<keyword evidence="3" id="KW-1185">Reference proteome</keyword>
<proteinExistence type="predicted"/>
<evidence type="ECO:0000313" key="2">
    <source>
        <dbReference type="EMBL" id="KAL0084225.1"/>
    </source>
</evidence>
<gene>
    <name evidence="2" type="ORF">J3Q64DRAFT_1746576</name>
</gene>
<sequence length="220" mass="25491">MESSTDPLAQSPPSHPWEVIILPLPPLPLLPPLPHLQPFFPFPPPPRHSHHLIPFVRLLRRWSHASVRMPPPPPLSLAHLPLLSLPPPPRLLSLSPPLLHSFLTPPPPRLIFLLLFLPLPPLLLFLLLFHPLPPPLLHLLHTFLHLLKKMKFVRPQLYQKVQRESWMSWRSLPSWQWSTAVCTSARRLTNRSRSLPSVVKKTGISGRRQRNLRKYFQLVR</sequence>
<keyword evidence="1" id="KW-0472">Membrane</keyword>
<dbReference type="EMBL" id="JBCLYO010000012">
    <property type="protein sequence ID" value="KAL0084225.1"/>
    <property type="molecule type" value="Genomic_DNA"/>
</dbReference>
<organism evidence="2 3">
    <name type="scientific">Phycomyces blakesleeanus</name>
    <dbReference type="NCBI Taxonomy" id="4837"/>
    <lineage>
        <taxon>Eukaryota</taxon>
        <taxon>Fungi</taxon>
        <taxon>Fungi incertae sedis</taxon>
        <taxon>Mucoromycota</taxon>
        <taxon>Mucoromycotina</taxon>
        <taxon>Mucoromycetes</taxon>
        <taxon>Mucorales</taxon>
        <taxon>Phycomycetaceae</taxon>
        <taxon>Phycomyces</taxon>
    </lineage>
</organism>
<keyword evidence="1" id="KW-1133">Transmembrane helix</keyword>
<reference evidence="2 3" key="1">
    <citation type="submission" date="2024-04" db="EMBL/GenBank/DDBJ databases">
        <title>Symmetric and asymmetric DNA N6-adenine methylation regulates different biological responses in Mucorales.</title>
        <authorList>
            <consortium name="Lawrence Berkeley National Laboratory"/>
            <person name="Lax C."/>
            <person name="Mondo S.J."/>
            <person name="Osorio-Concepcion M."/>
            <person name="Muszewska A."/>
            <person name="Corrochano-Luque M."/>
            <person name="Gutierrez G."/>
            <person name="Riley R."/>
            <person name="Lipzen A."/>
            <person name="Guo J."/>
            <person name="Hundley H."/>
            <person name="Amirebrahimi M."/>
            <person name="Ng V."/>
            <person name="Lorenzo-Gutierrez D."/>
            <person name="Binder U."/>
            <person name="Yang J."/>
            <person name="Song Y."/>
            <person name="Canovas D."/>
            <person name="Navarro E."/>
            <person name="Freitag M."/>
            <person name="Gabaldon T."/>
            <person name="Grigoriev I.V."/>
            <person name="Corrochano L.M."/>
            <person name="Nicolas F.E."/>
            <person name="Garre V."/>
        </authorList>
    </citation>
    <scope>NUCLEOTIDE SEQUENCE [LARGE SCALE GENOMIC DNA]</scope>
    <source>
        <strain evidence="2 3">L51</strain>
    </source>
</reference>
<evidence type="ECO:0000313" key="3">
    <source>
        <dbReference type="Proteomes" id="UP001448207"/>
    </source>
</evidence>
<name>A0ABR3AWX4_PHYBL</name>
<feature type="transmembrane region" description="Helical" evidence="1">
    <location>
        <begin position="110"/>
        <end position="129"/>
    </location>
</feature>